<dbReference type="InterPro" id="IPR029044">
    <property type="entry name" value="Nucleotide-diphossugar_trans"/>
</dbReference>
<proteinExistence type="predicted"/>
<evidence type="ECO:0000313" key="2">
    <source>
        <dbReference type="EMBL" id="WYJ99139.1"/>
    </source>
</evidence>
<dbReference type="InterPro" id="IPR025877">
    <property type="entry name" value="MobA-like_NTP_Trfase"/>
</dbReference>
<dbReference type="RefSeq" id="WP_086312572.1">
    <property type="nucleotide sequence ID" value="NZ_CP147244.1"/>
</dbReference>
<keyword evidence="3" id="KW-1185">Reference proteome</keyword>
<evidence type="ECO:0000313" key="3">
    <source>
        <dbReference type="Proteomes" id="UP000194948"/>
    </source>
</evidence>
<organism evidence="2 3">
    <name type="scientific">Candidatus Enterococcus palustris</name>
    <dbReference type="NCBI Taxonomy" id="1834189"/>
    <lineage>
        <taxon>Bacteria</taxon>
        <taxon>Bacillati</taxon>
        <taxon>Bacillota</taxon>
        <taxon>Bacilli</taxon>
        <taxon>Lactobacillales</taxon>
        <taxon>Enterococcaceae</taxon>
        <taxon>Enterococcus</taxon>
    </lineage>
</organism>
<dbReference type="SUPFAM" id="SSF53448">
    <property type="entry name" value="Nucleotide-diphospho-sugar transferases"/>
    <property type="match status" value="1"/>
</dbReference>
<dbReference type="Pfam" id="PF12804">
    <property type="entry name" value="NTP_transf_3"/>
    <property type="match status" value="1"/>
</dbReference>
<feature type="domain" description="MobA-like NTP transferase" evidence="1">
    <location>
        <begin position="6"/>
        <end position="160"/>
    </location>
</feature>
<dbReference type="GO" id="GO:0016779">
    <property type="term" value="F:nucleotidyltransferase activity"/>
    <property type="evidence" value="ECO:0007669"/>
    <property type="project" value="UniProtKB-KW"/>
</dbReference>
<reference evidence="2" key="2">
    <citation type="submission" date="2024-03" db="EMBL/GenBank/DDBJ databases">
        <title>The Genome Sequence of Enterococcus sp. DIV0205d.</title>
        <authorList>
            <consortium name="The Broad Institute Genomics Platform"/>
            <consortium name="The Broad Institute Microbial Omics Core"/>
            <consortium name="The Broad Institute Genomic Center for Infectious Diseases"/>
            <person name="Earl A."/>
            <person name="Manson A."/>
            <person name="Gilmore M."/>
            <person name="Schwartman J."/>
            <person name="Shea T."/>
            <person name="Abouelleil A."/>
            <person name="Cao P."/>
            <person name="Chapman S."/>
            <person name="Cusick C."/>
            <person name="Young S."/>
            <person name="Neafsey D."/>
            <person name="Nusbaum C."/>
            <person name="Birren B."/>
        </authorList>
    </citation>
    <scope>NUCLEOTIDE SEQUENCE</scope>
    <source>
        <strain evidence="2">7F3_DIV0205</strain>
    </source>
</reference>
<dbReference type="PANTHER" id="PTHR43777:SF1">
    <property type="entry name" value="MOLYBDENUM COFACTOR CYTIDYLYLTRANSFERASE"/>
    <property type="match status" value="1"/>
</dbReference>
<dbReference type="EMBL" id="CP147244">
    <property type="protein sequence ID" value="WYJ99139.1"/>
    <property type="molecule type" value="Genomic_DNA"/>
</dbReference>
<name>A0AAQ3Y673_9ENTE</name>
<sequence>MLKVSAIIMASGSSLRMGRNKLFLDYHGETFLQRIVNLSNEVAFYERILVISPENIQGLRFSNDLKVVQNLEAKSGQSASVRLGTQAASGEGYLYLPIDQPLLDHKLLESLFLMYSKETIVFPVDQKENPSSPIFFGEKFRSELLEVKGKSGGRAVRNNHPEAWRKIKVNTPSRLIDIDTPEEYQRLIDQDQFGSKRGKKNGAASLSESCRYIKP</sequence>
<evidence type="ECO:0000259" key="1">
    <source>
        <dbReference type="Pfam" id="PF12804"/>
    </source>
</evidence>
<reference evidence="2" key="1">
    <citation type="submission" date="2017-05" db="EMBL/GenBank/DDBJ databases">
        <authorList>
            <consortium name="The Broad Institute Genomics Platform"/>
            <consortium name="The Broad Institute Genomic Center for Infectious Diseases"/>
            <person name="Earl A."/>
            <person name="Manson A."/>
            <person name="Schwartman J."/>
            <person name="Gilmore M."/>
            <person name="Abouelleil A."/>
            <person name="Cao P."/>
            <person name="Chapman S."/>
            <person name="Cusick C."/>
            <person name="Shea T."/>
            <person name="Young S."/>
            <person name="Neafsey D."/>
            <person name="Nusbaum C."/>
            <person name="Birren B."/>
        </authorList>
    </citation>
    <scope>NUCLEOTIDE SEQUENCE</scope>
    <source>
        <strain evidence="2">7F3_DIV0205</strain>
    </source>
</reference>
<gene>
    <name evidence="2" type="ORF">A5821_000215</name>
</gene>
<protein>
    <submittedName>
        <fullName evidence="2">Molybdenum cofactor cytidylyltransferase</fullName>
    </submittedName>
</protein>
<dbReference type="CDD" id="cd04182">
    <property type="entry name" value="GT_2_like_f"/>
    <property type="match status" value="1"/>
</dbReference>
<dbReference type="PANTHER" id="PTHR43777">
    <property type="entry name" value="MOLYBDENUM COFACTOR CYTIDYLYLTRANSFERASE"/>
    <property type="match status" value="1"/>
</dbReference>
<accession>A0AAQ3Y673</accession>
<keyword evidence="2" id="KW-0548">Nucleotidyltransferase</keyword>
<dbReference type="Proteomes" id="UP000194948">
    <property type="component" value="Chromosome"/>
</dbReference>
<dbReference type="Gene3D" id="3.90.550.10">
    <property type="entry name" value="Spore Coat Polysaccharide Biosynthesis Protein SpsA, Chain A"/>
    <property type="match status" value="1"/>
</dbReference>
<keyword evidence="2" id="KW-0808">Transferase</keyword>
<dbReference type="AlphaFoldDB" id="A0AAQ3Y673"/>